<dbReference type="SUPFAM" id="SSF54695">
    <property type="entry name" value="POZ domain"/>
    <property type="match status" value="1"/>
</dbReference>
<sequence length="319" mass="37479">MMNPLIKNGNKIRWKCDEITYIDKKGLLSDVHKIDQFEWKIKITKDESKYYGGVGIFMSLDFENSANKTWICEIDAEIVLVKQEDRIQGKSISKKFNFCFDQKHPLWGFPRFTDLDTFMEGGFIENDDEFIVIEVFFDFKYVEFGKHIPGFTDLIVSVEDADFYINKGFLCAKSKYFFDMLVNKKVEANIKIDISPREFRLILASFYSCFTICDDNFYMAFDADETGPKINLVDLANRFGVPDLHYKCEQYLITQKEDSMSLIQKIELAEQNDYENLMKRLVLCLKTAKDVKKIKESEEFNGFKDTTKIRILARLLDFY</sequence>
<proteinExistence type="predicted"/>
<accession>A0A9P1MX62</accession>
<feature type="domain" description="MATH" evidence="2">
    <location>
        <begin position="9"/>
        <end position="135"/>
    </location>
</feature>
<dbReference type="Pfam" id="PF22486">
    <property type="entry name" value="MATH_2"/>
    <property type="match status" value="1"/>
</dbReference>
<dbReference type="InterPro" id="IPR000210">
    <property type="entry name" value="BTB/POZ_dom"/>
</dbReference>
<protein>
    <recommendedName>
        <fullName evidence="5">BTB domain-containing protein</fullName>
    </recommendedName>
</protein>
<dbReference type="PANTHER" id="PTHR47022:SF1">
    <property type="entry name" value="BTB AND MATH DOMAIN-CONTAINING PROTEIN 36-RELATED"/>
    <property type="match status" value="1"/>
</dbReference>
<evidence type="ECO:0000259" key="1">
    <source>
        <dbReference type="PROSITE" id="PS50097"/>
    </source>
</evidence>
<organism evidence="3 4">
    <name type="scientific">Caenorhabditis angaria</name>
    <dbReference type="NCBI Taxonomy" id="860376"/>
    <lineage>
        <taxon>Eukaryota</taxon>
        <taxon>Metazoa</taxon>
        <taxon>Ecdysozoa</taxon>
        <taxon>Nematoda</taxon>
        <taxon>Chromadorea</taxon>
        <taxon>Rhabditida</taxon>
        <taxon>Rhabditina</taxon>
        <taxon>Rhabditomorpha</taxon>
        <taxon>Rhabditoidea</taxon>
        <taxon>Rhabditidae</taxon>
        <taxon>Peloderinae</taxon>
        <taxon>Caenorhabditis</taxon>
    </lineage>
</organism>
<reference evidence="3" key="1">
    <citation type="submission" date="2022-11" db="EMBL/GenBank/DDBJ databases">
        <authorList>
            <person name="Kikuchi T."/>
        </authorList>
    </citation>
    <scope>NUCLEOTIDE SEQUENCE</scope>
    <source>
        <strain evidence="3">PS1010</strain>
    </source>
</reference>
<keyword evidence="4" id="KW-1185">Reference proteome</keyword>
<evidence type="ECO:0000259" key="2">
    <source>
        <dbReference type="PROSITE" id="PS50144"/>
    </source>
</evidence>
<dbReference type="CDD" id="cd18186">
    <property type="entry name" value="BTB_POZ_ZBTB_KLHL-like"/>
    <property type="match status" value="1"/>
</dbReference>
<dbReference type="Pfam" id="PF00651">
    <property type="entry name" value="BTB"/>
    <property type="match status" value="1"/>
</dbReference>
<dbReference type="EMBL" id="CANHGI010000001">
    <property type="protein sequence ID" value="CAI5440095.1"/>
    <property type="molecule type" value="Genomic_DNA"/>
</dbReference>
<dbReference type="Gene3D" id="3.30.710.10">
    <property type="entry name" value="Potassium Channel Kv1.1, Chain A"/>
    <property type="match status" value="1"/>
</dbReference>
<dbReference type="SMART" id="SM00225">
    <property type="entry name" value="BTB"/>
    <property type="match status" value="1"/>
</dbReference>
<dbReference type="SUPFAM" id="SSF49599">
    <property type="entry name" value="TRAF domain-like"/>
    <property type="match status" value="1"/>
</dbReference>
<evidence type="ECO:0008006" key="5">
    <source>
        <dbReference type="Google" id="ProtNLM"/>
    </source>
</evidence>
<evidence type="ECO:0000313" key="3">
    <source>
        <dbReference type="EMBL" id="CAI5440095.1"/>
    </source>
</evidence>
<evidence type="ECO:0000313" key="4">
    <source>
        <dbReference type="Proteomes" id="UP001152747"/>
    </source>
</evidence>
<name>A0A9P1MX62_9PELO</name>
<dbReference type="PROSITE" id="PS50144">
    <property type="entry name" value="MATH"/>
    <property type="match status" value="1"/>
</dbReference>
<comment type="caution">
    <text evidence="3">The sequence shown here is derived from an EMBL/GenBank/DDBJ whole genome shotgun (WGS) entry which is preliminary data.</text>
</comment>
<dbReference type="CDD" id="cd00121">
    <property type="entry name" value="MATH"/>
    <property type="match status" value="1"/>
</dbReference>
<dbReference type="InterPro" id="IPR008974">
    <property type="entry name" value="TRAF-like"/>
</dbReference>
<dbReference type="InterPro" id="IPR002083">
    <property type="entry name" value="MATH/TRAF_dom"/>
</dbReference>
<dbReference type="InterPro" id="IPR011333">
    <property type="entry name" value="SKP1/BTB/POZ_sf"/>
</dbReference>
<gene>
    <name evidence="3" type="ORF">CAMP_LOCUS2732</name>
</gene>
<dbReference type="AlphaFoldDB" id="A0A9P1MX62"/>
<feature type="domain" description="BTB" evidence="1">
    <location>
        <begin position="152"/>
        <end position="208"/>
    </location>
</feature>
<dbReference type="Proteomes" id="UP001152747">
    <property type="component" value="Unassembled WGS sequence"/>
</dbReference>
<dbReference type="Gene3D" id="2.60.210.10">
    <property type="entry name" value="Apoptosis, Tumor Necrosis Factor Receptor Associated Protein 2, Chain A"/>
    <property type="match status" value="1"/>
</dbReference>
<dbReference type="PROSITE" id="PS50097">
    <property type="entry name" value="BTB"/>
    <property type="match status" value="1"/>
</dbReference>
<dbReference type="PANTHER" id="PTHR47022">
    <property type="entry name" value="BTB AND MATH DOMAIN-CONTAINING PROTEIN 36-RELATED"/>
    <property type="match status" value="1"/>
</dbReference>